<organism evidence="2">
    <name type="scientific">Magallana gigas</name>
    <name type="common">Pacific oyster</name>
    <name type="synonym">Crassostrea gigas</name>
    <dbReference type="NCBI Taxonomy" id="29159"/>
    <lineage>
        <taxon>Eukaryota</taxon>
        <taxon>Metazoa</taxon>
        <taxon>Spiralia</taxon>
        <taxon>Lophotrochozoa</taxon>
        <taxon>Mollusca</taxon>
        <taxon>Bivalvia</taxon>
        <taxon>Autobranchia</taxon>
        <taxon>Pteriomorphia</taxon>
        <taxon>Ostreida</taxon>
        <taxon>Ostreoidea</taxon>
        <taxon>Ostreidae</taxon>
        <taxon>Magallana</taxon>
    </lineage>
</organism>
<gene>
    <name evidence="2" type="ORF">CGI_10018580</name>
</gene>
<sequence length="154" mass="16932">MNAAIGHSKKFNRQNIEPNNETEYVPSTKQAKTTPRSPPSITLPIPSVGGSHSQCAVCKRCGPKLVVVPTNARHNLFLDKLLILPVGARCCPGHLSDNVFNTKATEQISESRCTSMFNHSDLMSLITEIRDIAIKGNEKRIDFDNDKSLSDSDI</sequence>
<feature type="compositionally biased region" description="Polar residues" evidence="1">
    <location>
        <begin position="13"/>
        <end position="35"/>
    </location>
</feature>
<dbReference type="HOGENOM" id="CLU_1705968_0_0_1"/>
<dbReference type="AlphaFoldDB" id="K1R7U0"/>
<protein>
    <submittedName>
        <fullName evidence="2">Uncharacterized protein</fullName>
    </submittedName>
</protein>
<dbReference type="InParanoid" id="K1R7U0"/>
<evidence type="ECO:0000256" key="1">
    <source>
        <dbReference type="SAM" id="MobiDB-lite"/>
    </source>
</evidence>
<reference evidence="2" key="1">
    <citation type="journal article" date="2012" name="Nature">
        <title>The oyster genome reveals stress adaptation and complexity of shell formation.</title>
        <authorList>
            <person name="Zhang G."/>
            <person name="Fang X."/>
            <person name="Guo X."/>
            <person name="Li L."/>
            <person name="Luo R."/>
            <person name="Xu F."/>
            <person name="Yang P."/>
            <person name="Zhang L."/>
            <person name="Wang X."/>
            <person name="Qi H."/>
            <person name="Xiong Z."/>
            <person name="Que H."/>
            <person name="Xie Y."/>
            <person name="Holland P.W."/>
            <person name="Paps J."/>
            <person name="Zhu Y."/>
            <person name="Wu F."/>
            <person name="Chen Y."/>
            <person name="Wang J."/>
            <person name="Peng C."/>
            <person name="Meng J."/>
            <person name="Yang L."/>
            <person name="Liu J."/>
            <person name="Wen B."/>
            <person name="Zhang N."/>
            <person name="Huang Z."/>
            <person name="Zhu Q."/>
            <person name="Feng Y."/>
            <person name="Mount A."/>
            <person name="Hedgecock D."/>
            <person name="Xu Z."/>
            <person name="Liu Y."/>
            <person name="Domazet-Loso T."/>
            <person name="Du Y."/>
            <person name="Sun X."/>
            <person name="Zhang S."/>
            <person name="Liu B."/>
            <person name="Cheng P."/>
            <person name="Jiang X."/>
            <person name="Li J."/>
            <person name="Fan D."/>
            <person name="Wang W."/>
            <person name="Fu W."/>
            <person name="Wang T."/>
            <person name="Wang B."/>
            <person name="Zhang J."/>
            <person name="Peng Z."/>
            <person name="Li Y."/>
            <person name="Li N."/>
            <person name="Wang J."/>
            <person name="Chen M."/>
            <person name="He Y."/>
            <person name="Tan F."/>
            <person name="Song X."/>
            <person name="Zheng Q."/>
            <person name="Huang R."/>
            <person name="Yang H."/>
            <person name="Du X."/>
            <person name="Chen L."/>
            <person name="Yang M."/>
            <person name="Gaffney P.M."/>
            <person name="Wang S."/>
            <person name="Luo L."/>
            <person name="She Z."/>
            <person name="Ming Y."/>
            <person name="Huang W."/>
            <person name="Zhang S."/>
            <person name="Huang B."/>
            <person name="Zhang Y."/>
            <person name="Qu T."/>
            <person name="Ni P."/>
            <person name="Miao G."/>
            <person name="Wang J."/>
            <person name="Wang Q."/>
            <person name="Steinberg C.E."/>
            <person name="Wang H."/>
            <person name="Li N."/>
            <person name="Qian L."/>
            <person name="Zhang G."/>
            <person name="Li Y."/>
            <person name="Yang H."/>
            <person name="Liu X."/>
            <person name="Wang J."/>
            <person name="Yin Y."/>
            <person name="Wang J."/>
        </authorList>
    </citation>
    <scope>NUCLEOTIDE SEQUENCE [LARGE SCALE GENOMIC DNA]</scope>
    <source>
        <strain evidence="2">05x7-T-G4-1.051#20</strain>
    </source>
</reference>
<name>K1R7U0_MAGGI</name>
<dbReference type="EMBL" id="JH816527">
    <property type="protein sequence ID" value="EKC37265.1"/>
    <property type="molecule type" value="Genomic_DNA"/>
</dbReference>
<evidence type="ECO:0000313" key="2">
    <source>
        <dbReference type="EMBL" id="EKC37265.1"/>
    </source>
</evidence>
<feature type="region of interest" description="Disordered" evidence="1">
    <location>
        <begin position="1"/>
        <end position="40"/>
    </location>
</feature>
<proteinExistence type="predicted"/>
<accession>K1R7U0</accession>